<dbReference type="EMBL" id="CP096590">
    <property type="protein sequence ID" value="UPV81040.1"/>
    <property type="molecule type" value="Genomic_DNA"/>
</dbReference>
<dbReference type="Proteomes" id="UP000830837">
    <property type="component" value="Chromosome"/>
</dbReference>
<keyword evidence="2" id="KW-1185">Reference proteome</keyword>
<organism evidence="1 2">
    <name type="scientific">Bacillus rugosus</name>
    <dbReference type="NCBI Taxonomy" id="2715209"/>
    <lineage>
        <taxon>Bacteria</taxon>
        <taxon>Bacillati</taxon>
        <taxon>Bacillota</taxon>
        <taxon>Bacilli</taxon>
        <taxon>Bacillales</taxon>
        <taxon>Bacillaceae</taxon>
        <taxon>Bacillus</taxon>
    </lineage>
</organism>
<name>A0ACD4A411_9BACI</name>
<gene>
    <name evidence="1" type="ORF">M0696_02845</name>
</gene>
<protein>
    <submittedName>
        <fullName evidence="1">Uncharacterized protein</fullName>
    </submittedName>
</protein>
<evidence type="ECO:0000313" key="2">
    <source>
        <dbReference type="Proteomes" id="UP000830837"/>
    </source>
</evidence>
<reference evidence="1" key="1">
    <citation type="submission" date="2022-04" db="EMBL/GenBank/DDBJ databases">
        <title>Complete genome of Bacillus.</title>
        <authorList>
            <person name="Kong X."/>
            <person name="Hou M."/>
        </authorList>
    </citation>
    <scope>NUCLEOTIDE SEQUENCE</scope>
    <source>
        <strain evidence="1">A78.1</strain>
    </source>
</reference>
<accession>A0ACD4A411</accession>
<proteinExistence type="predicted"/>
<sequence>MARSCIKDPDILLLDEETASLDSERKCRAP</sequence>
<evidence type="ECO:0000313" key="1">
    <source>
        <dbReference type="EMBL" id="UPV81040.1"/>
    </source>
</evidence>